<feature type="region of interest" description="Disordered" evidence="8">
    <location>
        <begin position="49"/>
        <end position="73"/>
    </location>
</feature>
<keyword evidence="3" id="KW-0479">Metal-binding</keyword>
<reference evidence="10 11" key="1">
    <citation type="journal article" date="2018" name="Nat. Ecol. Evol.">
        <title>Shark genomes provide insights into elasmobranch evolution and the origin of vertebrates.</title>
        <authorList>
            <person name="Hara Y"/>
            <person name="Yamaguchi K"/>
            <person name="Onimaru K"/>
            <person name="Kadota M"/>
            <person name="Koyanagi M"/>
            <person name="Keeley SD"/>
            <person name="Tatsumi K"/>
            <person name="Tanaka K"/>
            <person name="Motone F"/>
            <person name="Kageyama Y"/>
            <person name="Nozu R"/>
            <person name="Adachi N"/>
            <person name="Nishimura O"/>
            <person name="Nakagawa R"/>
            <person name="Tanegashima C"/>
            <person name="Kiyatake I"/>
            <person name="Matsumoto R"/>
            <person name="Murakumo K"/>
            <person name="Nishida K"/>
            <person name="Terakita A"/>
            <person name="Kuratani S"/>
            <person name="Sato K"/>
            <person name="Hyodo S Kuraku.S."/>
        </authorList>
    </citation>
    <scope>NUCLEOTIDE SEQUENCE [LARGE SCALE GENOMIC DNA]</scope>
</reference>
<dbReference type="InterPro" id="IPR051284">
    <property type="entry name" value="ZnF_MYMT-QRICH1"/>
</dbReference>
<feature type="compositionally biased region" description="Low complexity" evidence="8">
    <location>
        <begin position="366"/>
        <end position="383"/>
    </location>
</feature>
<keyword evidence="7" id="KW-0832">Ubl conjugation</keyword>
<evidence type="ECO:0000259" key="9">
    <source>
        <dbReference type="SMART" id="SM00746"/>
    </source>
</evidence>
<feature type="compositionally biased region" description="Polar residues" evidence="8">
    <location>
        <begin position="59"/>
        <end position="73"/>
    </location>
</feature>
<keyword evidence="11" id="KW-1185">Reference proteome</keyword>
<evidence type="ECO:0000256" key="3">
    <source>
        <dbReference type="ARBA" id="ARBA00022723"/>
    </source>
</evidence>
<dbReference type="Pfam" id="PF06467">
    <property type="entry name" value="zf-FCS"/>
    <property type="match status" value="6"/>
</dbReference>
<dbReference type="Pfam" id="PF12012">
    <property type="entry name" value="DUF3504"/>
    <property type="match status" value="1"/>
</dbReference>
<keyword evidence="1" id="KW-1017">Isopeptide bond</keyword>
<dbReference type="Proteomes" id="UP000287033">
    <property type="component" value="Unassembled WGS sequence"/>
</dbReference>
<feature type="region of interest" description="Disordered" evidence="8">
    <location>
        <begin position="355"/>
        <end position="394"/>
    </location>
</feature>
<comment type="caution">
    <text evidence="10">The sequence shown here is derived from an EMBL/GenBank/DDBJ whole genome shotgun (WGS) entry which is preliminary data.</text>
</comment>
<dbReference type="InterPro" id="IPR010507">
    <property type="entry name" value="Znf_MYM"/>
</dbReference>
<feature type="domain" description="TRASH" evidence="9">
    <location>
        <begin position="630"/>
        <end position="666"/>
    </location>
</feature>
<feature type="region of interest" description="Disordered" evidence="8">
    <location>
        <begin position="162"/>
        <end position="281"/>
    </location>
</feature>
<gene>
    <name evidence="10" type="ORF">chiPu_0000590</name>
</gene>
<sequence>MMTVAQFVFCLNMDTSSVAESTNCLPNENAANKSSDISTSADMNISFDASESCSEREQSSTTDETGSLKTPPVNEQVTVKLNTDGGNEVWIKPKSFSEGNGERRELGAFYNDSPSGKGHTGPSVYRLNDPCGADDEGSTMDYLLQSVESTCNKDAVDMKEDTDDNIAVDSSHGHPEHVDIIAKTELSESTHQPDTPADVAAQQGNLGTGPNLEEIDLKTDNSSQPLPDLARSPVPEEEEAEVLCDIKTVEDSEDTKTARKRDIQCSESDGKEGDTCETPPKITSRVVTSPETVKVKVKMSHCQTDATSDNAEQTDKDTEVKEIVQKSSKKENCSSSDKANVKDSATTMVNVKEEDYVSRRPRRTTRLSLQAAQAQAQAQAEAQIHSSRSQRPSRSLAKVTCANCKKPLQKGQTAYQRKGAPQLFCSSACLTTYSQKPSSTKICTFCNKEILNTKELVVAQAGSSQSFQEFCNSTCLSLYEAKLLKPASSDDSSRCSICNKKGKILHEVSNGNVVHRLCSNACFSKFRASNGLKTNCCDNCGVYFYNRGFMLQYLYHEGQQRRFCNTGCLNMYKKKNTKVLPCAWCKTLGKNFDMIANVDTTGKMGFFCSLCCITSYKVKQSGTIGPKSKCKFCKKNLPERVYYNMTDRVVHQFCSPNCWTNFQQSSPEGSIQLNCTYCHNIFTGKPEILDWQGSVRQFCCKVCCEDYKRLHGVVSVCEYCKQEKILHEKIKFSGVEKNFCSEGCVLLYKQDFTKNLGLCCITCAYCSQTCQRAVTKELDGNTWDFCGEECKSKYLLWYFKVARCHACKRQGKLLETVHWRGEIKHFCNQQCLLRFYSQQNQPNLATQKGPESLLNNEAQESKNATSPTPSPTPSPTQFEASVQTRSSKQQPPPPPPPPPSPPSPPPVTLKNKAVLCKPLTQNKGISCKPEMKSKGCQTEEEWKPQLIVVPIPVPVFIPVPLHMYCQNTPVPFSMPIPVPIPMFLPTTLDSADKIVEAIEELKVKIPSNPFEADILAMAEMIAEAEEMEKASSDLCDLASNPSADGLLEDCDLFGPARDDVLAMAVKMANVLDEPGQDLEADFPKTPLELNSGVDFLFDCGIVTTDEEQPESEIPRAVRRGQKRLMLSESCSRDSLASQQCCTGLNYSYGVNAWKSWLQAKYASGDTSKSEELRFGPKPMRIKEDILSCTAAELNYGLAQFVKEVQRPNGERYEPDSVYYLCLGIQQFLLENNRMVNIFTDLYYLTFVQELNKMLQGWQPSLLPNGLIFSRVEEEHLWECKQLGVYSPFVLLNTLMFFNTKYFGLKCVEEHMRLSFTNVVRQSRKCTTPRGTTKLVSIRYYMPANYKKGRDQSSTMGKRKREEEVAVLEQRENRMNPLRCPVKFYEFYLSKCPESMKSRNDVFYLQPERSCVAESPLWYSVIPMDRSMLESMLNRIMAVKEIYDDYSKDSLEDDDVEG</sequence>
<evidence type="ECO:0000256" key="2">
    <source>
        <dbReference type="ARBA" id="ARBA00022553"/>
    </source>
</evidence>
<feature type="compositionally biased region" description="Polar residues" evidence="8">
    <location>
        <begin position="384"/>
        <end position="393"/>
    </location>
</feature>
<evidence type="ECO:0000256" key="1">
    <source>
        <dbReference type="ARBA" id="ARBA00022499"/>
    </source>
</evidence>
<feature type="domain" description="TRASH" evidence="9">
    <location>
        <begin position="495"/>
        <end position="530"/>
    </location>
</feature>
<proteinExistence type="predicted"/>
<dbReference type="SMART" id="SM00746">
    <property type="entry name" value="TRASH"/>
    <property type="match status" value="10"/>
</dbReference>
<feature type="compositionally biased region" description="Polar residues" evidence="8">
    <location>
        <begin position="877"/>
        <end position="889"/>
    </location>
</feature>
<feature type="domain" description="TRASH" evidence="9">
    <location>
        <begin position="537"/>
        <end position="576"/>
    </location>
</feature>
<keyword evidence="4" id="KW-0677">Repeat</keyword>
<evidence type="ECO:0000313" key="11">
    <source>
        <dbReference type="Proteomes" id="UP000287033"/>
    </source>
</evidence>
<dbReference type="InterPro" id="IPR057926">
    <property type="entry name" value="QRICH1_dom"/>
</dbReference>
<feature type="domain" description="TRASH" evidence="9">
    <location>
        <begin position="582"/>
        <end position="620"/>
    </location>
</feature>
<feature type="region of interest" description="Disordered" evidence="8">
    <location>
        <begin position="857"/>
        <end position="910"/>
    </location>
</feature>
<dbReference type="GO" id="GO:0008270">
    <property type="term" value="F:zinc ion binding"/>
    <property type="evidence" value="ECO:0007669"/>
    <property type="project" value="UniProtKB-KW"/>
</dbReference>
<feature type="domain" description="TRASH" evidence="9">
    <location>
        <begin position="804"/>
        <end position="839"/>
    </location>
</feature>
<evidence type="ECO:0000256" key="8">
    <source>
        <dbReference type="SAM" id="MobiDB-lite"/>
    </source>
</evidence>
<dbReference type="InterPro" id="IPR011017">
    <property type="entry name" value="TRASH_dom"/>
</dbReference>
<feature type="domain" description="TRASH" evidence="9">
    <location>
        <begin position="675"/>
        <end position="711"/>
    </location>
</feature>
<feature type="compositionally biased region" description="Basic and acidic residues" evidence="8">
    <location>
        <begin position="247"/>
        <end position="274"/>
    </location>
</feature>
<feature type="compositionally biased region" description="Basic and acidic residues" evidence="8">
    <location>
        <begin position="171"/>
        <end position="188"/>
    </location>
</feature>
<evidence type="ECO:0000256" key="6">
    <source>
        <dbReference type="ARBA" id="ARBA00022833"/>
    </source>
</evidence>
<dbReference type="PANTHER" id="PTHR45736:SF3">
    <property type="entry name" value="ZINC FINGER MYM-TYPE PROTEIN 3"/>
    <property type="match status" value="1"/>
</dbReference>
<accession>A0A401RVM6</accession>
<dbReference type="STRING" id="137246.A0A401RVM6"/>
<evidence type="ECO:0000313" key="10">
    <source>
        <dbReference type="EMBL" id="GCC22205.1"/>
    </source>
</evidence>
<feature type="domain" description="TRASH" evidence="9">
    <location>
        <begin position="717"/>
        <end position="752"/>
    </location>
</feature>
<dbReference type="OrthoDB" id="10025028at2759"/>
<evidence type="ECO:0000256" key="5">
    <source>
        <dbReference type="ARBA" id="ARBA00022771"/>
    </source>
</evidence>
<dbReference type="PANTHER" id="PTHR45736">
    <property type="entry name" value="ZINC FINGER MYM-TYPE PROTEIN"/>
    <property type="match status" value="1"/>
</dbReference>
<feature type="domain" description="TRASH" evidence="9">
    <location>
        <begin position="763"/>
        <end position="798"/>
    </location>
</feature>
<feature type="region of interest" description="Disordered" evidence="8">
    <location>
        <begin position="304"/>
        <end position="342"/>
    </location>
</feature>
<keyword evidence="5" id="KW-0863">Zinc-finger</keyword>
<feature type="compositionally biased region" description="Pro residues" evidence="8">
    <location>
        <begin position="890"/>
        <end position="907"/>
    </location>
</feature>
<feature type="domain" description="TRASH" evidence="9">
    <location>
        <begin position="401"/>
        <end position="437"/>
    </location>
</feature>
<dbReference type="InterPro" id="IPR021893">
    <property type="entry name" value="ZMYM2-like_C"/>
</dbReference>
<dbReference type="EMBL" id="BEZZ01000007">
    <property type="protein sequence ID" value="GCC22205.1"/>
    <property type="molecule type" value="Genomic_DNA"/>
</dbReference>
<feature type="compositionally biased region" description="Basic and acidic residues" evidence="8">
    <location>
        <begin position="313"/>
        <end position="332"/>
    </location>
</feature>
<dbReference type="Pfam" id="PF24900">
    <property type="entry name" value="TRASH_ZMYM4"/>
    <property type="match status" value="1"/>
</dbReference>
<protein>
    <recommendedName>
        <fullName evidence="9">TRASH domain-containing protein</fullName>
    </recommendedName>
</protein>
<keyword evidence="6" id="KW-0862">Zinc</keyword>
<feature type="compositionally biased region" description="Polar residues" evidence="8">
    <location>
        <begin position="333"/>
        <end position="342"/>
    </location>
</feature>
<organism evidence="10 11">
    <name type="scientific">Chiloscyllium punctatum</name>
    <name type="common">Brownbanded bambooshark</name>
    <name type="synonym">Hemiscyllium punctatum</name>
    <dbReference type="NCBI Taxonomy" id="137246"/>
    <lineage>
        <taxon>Eukaryota</taxon>
        <taxon>Metazoa</taxon>
        <taxon>Chordata</taxon>
        <taxon>Craniata</taxon>
        <taxon>Vertebrata</taxon>
        <taxon>Chondrichthyes</taxon>
        <taxon>Elasmobranchii</taxon>
        <taxon>Galeomorphii</taxon>
        <taxon>Galeoidea</taxon>
        <taxon>Orectolobiformes</taxon>
        <taxon>Hemiscylliidae</taxon>
        <taxon>Chiloscyllium</taxon>
    </lineage>
</organism>
<evidence type="ECO:0000256" key="7">
    <source>
        <dbReference type="ARBA" id="ARBA00022843"/>
    </source>
</evidence>
<evidence type="ECO:0000256" key="4">
    <source>
        <dbReference type="ARBA" id="ARBA00022737"/>
    </source>
</evidence>
<name>A0A401RVM6_CHIPU</name>
<dbReference type="Pfam" id="PF25561">
    <property type="entry name" value="QRICH1"/>
    <property type="match status" value="1"/>
</dbReference>
<feature type="domain" description="TRASH" evidence="9">
    <location>
        <begin position="443"/>
        <end position="483"/>
    </location>
</feature>
<dbReference type="OMA" id="XAARCHA"/>
<dbReference type="SUPFAM" id="SSF57716">
    <property type="entry name" value="Glucocorticoid receptor-like (DNA-binding domain)"/>
    <property type="match status" value="1"/>
</dbReference>
<keyword evidence="2" id="KW-0597">Phosphoprotein</keyword>